<evidence type="ECO:0000256" key="4">
    <source>
        <dbReference type="ARBA" id="ARBA00022833"/>
    </source>
</evidence>
<dbReference type="InterPro" id="IPR013087">
    <property type="entry name" value="Znf_C2H2_type"/>
</dbReference>
<dbReference type="GO" id="GO:0008270">
    <property type="term" value="F:zinc ion binding"/>
    <property type="evidence" value="ECO:0007669"/>
    <property type="project" value="UniProtKB-KW"/>
</dbReference>
<keyword evidence="3 5" id="KW-0863">Zinc-finger</keyword>
<dbReference type="Gene3D" id="3.30.160.60">
    <property type="entry name" value="Classic Zinc Finger"/>
    <property type="match status" value="1"/>
</dbReference>
<dbReference type="PROSITE" id="PS00028">
    <property type="entry name" value="ZINC_FINGER_C2H2_1"/>
    <property type="match status" value="1"/>
</dbReference>
<dbReference type="PROSITE" id="PS50157">
    <property type="entry name" value="ZINC_FINGER_C2H2_2"/>
    <property type="match status" value="2"/>
</dbReference>
<evidence type="ECO:0000313" key="8">
    <source>
        <dbReference type="Proteomes" id="UP000182658"/>
    </source>
</evidence>
<dbReference type="STRING" id="1408157.A0A1J7IE15"/>
<dbReference type="GO" id="GO:0005634">
    <property type="term" value="C:nucleus"/>
    <property type="evidence" value="ECO:0007669"/>
    <property type="project" value="TreeGrafter"/>
</dbReference>
<evidence type="ECO:0000259" key="6">
    <source>
        <dbReference type="PROSITE" id="PS50157"/>
    </source>
</evidence>
<gene>
    <name evidence="7" type="ORF">CONLIGDRAFT_708114</name>
</gene>
<dbReference type="InParanoid" id="A0A1J7IE15"/>
<accession>A0A1J7IE15</accession>
<keyword evidence="2" id="KW-0677">Repeat</keyword>
<dbReference type="PANTHER" id="PTHR24379">
    <property type="entry name" value="KRAB AND ZINC FINGER DOMAIN-CONTAINING"/>
    <property type="match status" value="1"/>
</dbReference>
<reference evidence="7 8" key="1">
    <citation type="submission" date="2016-10" db="EMBL/GenBank/DDBJ databases">
        <title>Draft genome sequence of Coniochaeta ligniaria NRRL30616, a lignocellulolytic fungus for bioabatement of inhibitors in plant biomass hydrolysates.</title>
        <authorList>
            <consortium name="DOE Joint Genome Institute"/>
            <person name="Jimenez D.J."/>
            <person name="Hector R.E."/>
            <person name="Riley R."/>
            <person name="Sun H."/>
            <person name="Grigoriev I.V."/>
            <person name="Van Elsas J.D."/>
            <person name="Nichols N.N."/>
        </authorList>
    </citation>
    <scope>NUCLEOTIDE SEQUENCE [LARGE SCALE GENOMIC DNA]</scope>
    <source>
        <strain evidence="7 8">NRRL 30616</strain>
    </source>
</reference>
<dbReference type="AlphaFoldDB" id="A0A1J7IE15"/>
<sequence>MAYCSPCDRHFLTTTALQQHRQTSSRHRLDYQRCQRPFNSHAAREQHVANSPRHNVCTSCPDAPDFSTRDELDEHAAAQHHCCTTCDCKFETSEQLTRHDVAQHNMCETCRVYFNSPSNLKNHHLTHAEKKIECAGCSRRFSSESAMVLHLEAGTCESGADSGDIYIIAFDCHEADAYTCRDDPDFDFECPTCETAFTFMSALLQHVESDTCDETLGYKSPLAKFLRYLRAQL</sequence>
<keyword evidence="8" id="KW-1185">Reference proteome</keyword>
<dbReference type="GO" id="GO:0000977">
    <property type="term" value="F:RNA polymerase II transcription regulatory region sequence-specific DNA binding"/>
    <property type="evidence" value="ECO:0007669"/>
    <property type="project" value="TreeGrafter"/>
</dbReference>
<dbReference type="Proteomes" id="UP000182658">
    <property type="component" value="Unassembled WGS sequence"/>
</dbReference>
<dbReference type="EMBL" id="KV875101">
    <property type="protein sequence ID" value="OIW25523.1"/>
    <property type="molecule type" value="Genomic_DNA"/>
</dbReference>
<dbReference type="SUPFAM" id="SSF57667">
    <property type="entry name" value="beta-beta-alpha zinc fingers"/>
    <property type="match status" value="1"/>
</dbReference>
<dbReference type="GO" id="GO:0000981">
    <property type="term" value="F:DNA-binding transcription factor activity, RNA polymerase II-specific"/>
    <property type="evidence" value="ECO:0007669"/>
    <property type="project" value="TreeGrafter"/>
</dbReference>
<proteinExistence type="predicted"/>
<keyword evidence="1" id="KW-0479">Metal-binding</keyword>
<organism evidence="7 8">
    <name type="scientific">Coniochaeta ligniaria NRRL 30616</name>
    <dbReference type="NCBI Taxonomy" id="1408157"/>
    <lineage>
        <taxon>Eukaryota</taxon>
        <taxon>Fungi</taxon>
        <taxon>Dikarya</taxon>
        <taxon>Ascomycota</taxon>
        <taxon>Pezizomycotina</taxon>
        <taxon>Sordariomycetes</taxon>
        <taxon>Sordariomycetidae</taxon>
        <taxon>Coniochaetales</taxon>
        <taxon>Coniochaetaceae</taxon>
        <taxon>Coniochaeta</taxon>
    </lineage>
</organism>
<evidence type="ECO:0000256" key="3">
    <source>
        <dbReference type="ARBA" id="ARBA00022771"/>
    </source>
</evidence>
<dbReference type="Pfam" id="PF12874">
    <property type="entry name" value="zf-met"/>
    <property type="match status" value="1"/>
</dbReference>
<dbReference type="SMART" id="SM00355">
    <property type="entry name" value="ZnF_C2H2"/>
    <property type="match status" value="7"/>
</dbReference>
<keyword evidence="4" id="KW-0862">Zinc</keyword>
<dbReference type="OrthoDB" id="6105938at2759"/>
<dbReference type="InterPro" id="IPR036236">
    <property type="entry name" value="Znf_C2H2_sf"/>
</dbReference>
<dbReference type="PANTHER" id="PTHR24379:SF127">
    <property type="entry name" value="BLOODY FINGERS-RELATED"/>
    <property type="match status" value="1"/>
</dbReference>
<protein>
    <recommendedName>
        <fullName evidence="6">C2H2-type domain-containing protein</fullName>
    </recommendedName>
</protein>
<evidence type="ECO:0000256" key="5">
    <source>
        <dbReference type="PROSITE-ProRule" id="PRU00042"/>
    </source>
</evidence>
<feature type="domain" description="C2H2-type" evidence="6">
    <location>
        <begin position="105"/>
        <end position="132"/>
    </location>
</feature>
<evidence type="ECO:0000256" key="2">
    <source>
        <dbReference type="ARBA" id="ARBA00022737"/>
    </source>
</evidence>
<name>A0A1J7IE15_9PEZI</name>
<evidence type="ECO:0000256" key="1">
    <source>
        <dbReference type="ARBA" id="ARBA00022723"/>
    </source>
</evidence>
<evidence type="ECO:0000313" key="7">
    <source>
        <dbReference type="EMBL" id="OIW25523.1"/>
    </source>
</evidence>
<feature type="domain" description="C2H2-type" evidence="6">
    <location>
        <begin position="188"/>
        <end position="215"/>
    </location>
</feature>